<dbReference type="Proteomes" id="UP001626550">
    <property type="component" value="Unassembled WGS sequence"/>
</dbReference>
<feature type="non-terminal residue" evidence="1">
    <location>
        <position position="1"/>
    </location>
</feature>
<organism evidence="1 2">
    <name type="scientific">Cichlidogyrus casuarinus</name>
    <dbReference type="NCBI Taxonomy" id="1844966"/>
    <lineage>
        <taxon>Eukaryota</taxon>
        <taxon>Metazoa</taxon>
        <taxon>Spiralia</taxon>
        <taxon>Lophotrochozoa</taxon>
        <taxon>Platyhelminthes</taxon>
        <taxon>Monogenea</taxon>
        <taxon>Monopisthocotylea</taxon>
        <taxon>Dactylogyridea</taxon>
        <taxon>Ancyrocephalidae</taxon>
        <taxon>Cichlidogyrus</taxon>
    </lineage>
</organism>
<evidence type="ECO:0000313" key="1">
    <source>
        <dbReference type="EMBL" id="KAL3313487.1"/>
    </source>
</evidence>
<dbReference type="AlphaFoldDB" id="A0ABD2Q1I5"/>
<sequence length="379" mass="42728">LALTNQKVVVGGNATPWFKAALSVSLMPKCGRPSFVDSQVYMKRNEAFQRFAPYGTQYTPIQRVKIVGGKYVTVRENRNDGTVTEKLRTILDTGLTHCKQTQEVETHLNIPSQQISLSLTNAEIFALLKRVRQQLCTLVGSNIHDLLKRAYILLANGDLQDTGLASFDSIESTFGILGIRIYPSDLRLLATLFLEKGTEQVTQYEHRPRRVSYEKMLTVLEDLLVNQEVAARKGKFELKVEKPVPHFHVEKSGEYDKQLGIVGNPDEKEAIRLVKTSAPNRVKLPPLKTEMKPTKSKLIGKNWFDRFLDMANELYRLDPTHRGQLESALAMRSLESLNQKLDLGFERQSMESATTMAIIPDTGGKADIDVMLRALARRS</sequence>
<name>A0ABD2Q1I5_9PLAT</name>
<gene>
    <name evidence="1" type="ORF">Ciccas_007916</name>
</gene>
<proteinExistence type="predicted"/>
<comment type="caution">
    <text evidence="1">The sequence shown here is derived from an EMBL/GenBank/DDBJ whole genome shotgun (WGS) entry which is preliminary data.</text>
</comment>
<keyword evidence="2" id="KW-1185">Reference proteome</keyword>
<reference evidence="1 2" key="1">
    <citation type="submission" date="2024-11" db="EMBL/GenBank/DDBJ databases">
        <title>Adaptive evolution of stress response genes in parasites aligns with host niche diversity.</title>
        <authorList>
            <person name="Hahn C."/>
            <person name="Resl P."/>
        </authorList>
    </citation>
    <scope>NUCLEOTIDE SEQUENCE [LARGE SCALE GENOMIC DNA]</scope>
    <source>
        <strain evidence="1">EGGRZ-B1_66</strain>
        <tissue evidence="1">Body</tissue>
    </source>
</reference>
<protein>
    <submittedName>
        <fullName evidence="1">Uncharacterized protein</fullName>
    </submittedName>
</protein>
<accession>A0ABD2Q1I5</accession>
<dbReference type="EMBL" id="JBJKFK010001293">
    <property type="protein sequence ID" value="KAL3313487.1"/>
    <property type="molecule type" value="Genomic_DNA"/>
</dbReference>
<evidence type="ECO:0000313" key="2">
    <source>
        <dbReference type="Proteomes" id="UP001626550"/>
    </source>
</evidence>